<organism evidence="8 9">
    <name type="scientific">Microbacterium oxydans</name>
    <dbReference type="NCBI Taxonomy" id="82380"/>
    <lineage>
        <taxon>Bacteria</taxon>
        <taxon>Bacillati</taxon>
        <taxon>Actinomycetota</taxon>
        <taxon>Actinomycetes</taxon>
        <taxon>Micrococcales</taxon>
        <taxon>Microbacteriaceae</taxon>
        <taxon>Microbacterium</taxon>
    </lineage>
</organism>
<feature type="transmembrane region" description="Helical" evidence="7">
    <location>
        <begin position="154"/>
        <end position="177"/>
    </location>
</feature>
<evidence type="ECO:0000256" key="3">
    <source>
        <dbReference type="ARBA" id="ARBA00022927"/>
    </source>
</evidence>
<dbReference type="GO" id="GO:0033281">
    <property type="term" value="C:TAT protein transport complex"/>
    <property type="evidence" value="ECO:0007669"/>
    <property type="project" value="UniProtKB-UniRule"/>
</dbReference>
<reference evidence="8 9" key="1">
    <citation type="submission" date="2015-02" db="EMBL/GenBank/DDBJ databases">
        <title>Draft genome sequences of ten Microbacterium spp. with emphasis on heavy metal contaminated environments.</title>
        <authorList>
            <person name="Corretto E."/>
        </authorList>
    </citation>
    <scope>NUCLEOTIDE SEQUENCE [LARGE SCALE GENOMIC DNA]</scope>
    <source>
        <strain evidence="8 9">BEL163</strain>
    </source>
</reference>
<dbReference type="OrthoDB" id="9777044at2"/>
<protein>
    <recommendedName>
        <fullName evidence="7">Sec-independent protein translocase protein TatC</fullName>
    </recommendedName>
</protein>
<evidence type="ECO:0000256" key="5">
    <source>
        <dbReference type="ARBA" id="ARBA00023010"/>
    </source>
</evidence>
<feature type="transmembrane region" description="Helical" evidence="7">
    <location>
        <begin position="189"/>
        <end position="208"/>
    </location>
</feature>
<evidence type="ECO:0000256" key="4">
    <source>
        <dbReference type="ARBA" id="ARBA00022989"/>
    </source>
</evidence>
<evidence type="ECO:0000313" key="9">
    <source>
        <dbReference type="Proteomes" id="UP000033725"/>
    </source>
</evidence>
<dbReference type="PATRIC" id="fig|82380.10.peg.171"/>
<dbReference type="HAMAP" id="MF_00902">
    <property type="entry name" value="TatC"/>
    <property type="match status" value="1"/>
</dbReference>
<comment type="caution">
    <text evidence="8">The sequence shown here is derived from an EMBL/GenBank/DDBJ whole genome shotgun (WGS) entry which is preliminary data.</text>
</comment>
<keyword evidence="5 7" id="KW-0811">Translocation</keyword>
<name>A0A0F0L0A0_9MICO</name>
<evidence type="ECO:0000256" key="1">
    <source>
        <dbReference type="ARBA" id="ARBA00004141"/>
    </source>
</evidence>
<dbReference type="Proteomes" id="UP000033725">
    <property type="component" value="Unassembled WGS sequence"/>
</dbReference>
<dbReference type="GO" id="GO:0065002">
    <property type="term" value="P:intracellular protein transmembrane transport"/>
    <property type="evidence" value="ECO:0007669"/>
    <property type="project" value="TreeGrafter"/>
</dbReference>
<evidence type="ECO:0000256" key="7">
    <source>
        <dbReference type="HAMAP-Rule" id="MF_00902"/>
    </source>
</evidence>
<comment type="subcellular location">
    <subcellularLocation>
        <location evidence="7">Cell membrane</location>
        <topology evidence="7">Multi-pass membrane protein</topology>
    </subcellularLocation>
    <subcellularLocation>
        <location evidence="1">Membrane</location>
        <topology evidence="1">Multi-pass membrane protein</topology>
    </subcellularLocation>
</comment>
<dbReference type="Pfam" id="PF00902">
    <property type="entry name" value="TatC"/>
    <property type="match status" value="1"/>
</dbReference>
<comment type="caution">
    <text evidence="7">Lacks conserved residue(s) required for the propagation of feature annotation.</text>
</comment>
<keyword evidence="4 7" id="KW-1133">Transmembrane helix</keyword>
<feature type="transmembrane region" description="Helical" evidence="7">
    <location>
        <begin position="72"/>
        <end position="94"/>
    </location>
</feature>
<dbReference type="EMBL" id="JYIV01000010">
    <property type="protein sequence ID" value="KJL26528.1"/>
    <property type="molecule type" value="Genomic_DNA"/>
</dbReference>
<dbReference type="GO" id="GO:0009977">
    <property type="term" value="F:proton motive force dependent protein transmembrane transporter activity"/>
    <property type="evidence" value="ECO:0007669"/>
    <property type="project" value="TreeGrafter"/>
</dbReference>
<dbReference type="PANTHER" id="PTHR30371">
    <property type="entry name" value="SEC-INDEPENDENT PROTEIN TRANSLOCASE PROTEIN TATC"/>
    <property type="match status" value="1"/>
</dbReference>
<dbReference type="AlphaFoldDB" id="A0A0F0L0A0"/>
<dbReference type="GO" id="GO:0043953">
    <property type="term" value="P:protein transport by the Tat complex"/>
    <property type="evidence" value="ECO:0007669"/>
    <property type="project" value="UniProtKB-UniRule"/>
</dbReference>
<keyword evidence="7" id="KW-1003">Cell membrane</keyword>
<comment type="similarity">
    <text evidence="7">Belongs to the TatC family.</text>
</comment>
<keyword evidence="2 7" id="KW-0812">Transmembrane</keyword>
<accession>A0A0F0L0A0</accession>
<evidence type="ECO:0000256" key="2">
    <source>
        <dbReference type="ARBA" id="ARBA00022692"/>
    </source>
</evidence>
<evidence type="ECO:0000256" key="6">
    <source>
        <dbReference type="ARBA" id="ARBA00023136"/>
    </source>
</evidence>
<feature type="transmembrane region" description="Helical" evidence="7">
    <location>
        <begin position="106"/>
        <end position="134"/>
    </location>
</feature>
<proteinExistence type="inferred from homology"/>
<dbReference type="PANTHER" id="PTHR30371:SF0">
    <property type="entry name" value="SEC-INDEPENDENT PROTEIN TRANSLOCASE PROTEIN TATC, CHLOROPLASTIC-RELATED"/>
    <property type="match status" value="1"/>
</dbReference>
<gene>
    <name evidence="7 8" type="primary">tatC</name>
    <name evidence="8" type="ORF">RN51_00171</name>
</gene>
<dbReference type="PRINTS" id="PR01840">
    <property type="entry name" value="TATCFAMILY"/>
</dbReference>
<dbReference type="NCBIfam" id="TIGR00945">
    <property type="entry name" value="tatC"/>
    <property type="match status" value="1"/>
</dbReference>
<keyword evidence="3 7" id="KW-0653">Protein transport</keyword>
<comment type="subunit">
    <text evidence="7">The Tat system comprises two distinct complexes: a TatABC complex, containing multiple copies of TatA, TatB and TatC subunits, and a separate TatA complex, containing only TatA subunits. Substrates initially bind to the TatABC complex, which probably triggers association of the separate TatA complex to form the active translocon.</text>
</comment>
<dbReference type="InterPro" id="IPR002033">
    <property type="entry name" value="TatC"/>
</dbReference>
<feature type="transmembrane region" description="Helical" evidence="7">
    <location>
        <begin position="214"/>
        <end position="234"/>
    </location>
</feature>
<keyword evidence="6 7" id="KW-0472">Membrane</keyword>
<evidence type="ECO:0000313" key="8">
    <source>
        <dbReference type="EMBL" id="KJL26528.1"/>
    </source>
</evidence>
<keyword evidence="7" id="KW-0813">Transport</keyword>
<sequence length="259" mass="27789">MRLSAHLAELRRRLFISFIALLVAAVAAFALTDPIIHFLASPIRGIAADQSDSLTALTFTTVTAAFDLRLRIAIAVGAIVACPIWLLQIWLFLVPGLTRREVRWTLGFVFSAIPLFIVGCATGVLIAPHTITLLASFVPEGSALLLQSAYYYDFVLKLMLAVGVAFSVPVFLVMLNLSGLVSSQGLLRGWRVAMVAAAVFSALATPAADVISMLLLMAAITTLYFGAWFVTVLLERRSRRGLERSPVAGAAIAQGDVAD</sequence>
<comment type="function">
    <text evidence="7">Part of the twin-arginine translocation (Tat) system that transports large folded proteins containing a characteristic twin-arginine motif in their signal peptide across membranes. Together with TatB, TatC is part of a receptor directly interacting with Tat signal peptides.</text>
</comment>